<feature type="non-terminal residue" evidence="3">
    <location>
        <position position="1"/>
    </location>
</feature>
<organism evidence="3">
    <name type="scientific">marine metagenome</name>
    <dbReference type="NCBI Taxonomy" id="408172"/>
    <lineage>
        <taxon>unclassified sequences</taxon>
        <taxon>metagenomes</taxon>
        <taxon>ecological metagenomes</taxon>
    </lineage>
</organism>
<dbReference type="SUPFAM" id="SSF55073">
    <property type="entry name" value="Nucleotide cyclase"/>
    <property type="match status" value="1"/>
</dbReference>
<proteinExistence type="predicted"/>
<dbReference type="CDD" id="cd07302">
    <property type="entry name" value="CHD"/>
    <property type="match status" value="1"/>
</dbReference>
<name>A0A381T7T2_9ZZZZ</name>
<protein>
    <recommendedName>
        <fullName evidence="2">Guanylate cyclase domain-containing protein</fullName>
    </recommendedName>
</protein>
<sequence>VAPETTPAREWAEARPGSGTEHPNELPDTAHLSVERTFCFADLTGFTRYTRENGPHAAVALLEEFRAVSRDVAAKRGVRVAKWLGDGVMLVGTEPTPTIAWGGHMIDHFEDEVDINLRVGLATGHALLFEGDDYIGEPVNLAAKLCTVARPGQILASCDVADLPPWIRVRAVDKVDIRGVGPIEGIQHLVVAAR</sequence>
<dbReference type="Gene3D" id="3.30.70.1230">
    <property type="entry name" value="Nucleotide cyclase"/>
    <property type="match status" value="1"/>
</dbReference>
<dbReference type="InterPro" id="IPR029787">
    <property type="entry name" value="Nucleotide_cyclase"/>
</dbReference>
<dbReference type="GO" id="GO:0035556">
    <property type="term" value="P:intracellular signal transduction"/>
    <property type="evidence" value="ECO:0007669"/>
    <property type="project" value="InterPro"/>
</dbReference>
<gene>
    <name evidence="3" type="ORF">METZ01_LOCUS62677</name>
</gene>
<accession>A0A381T7T2</accession>
<dbReference type="EMBL" id="UINC01003856">
    <property type="protein sequence ID" value="SVA09823.1"/>
    <property type="molecule type" value="Genomic_DNA"/>
</dbReference>
<dbReference type="PANTHER" id="PTHR43081:SF1">
    <property type="entry name" value="ADENYLATE CYCLASE, TERMINAL-DIFFERENTIATION SPECIFIC"/>
    <property type="match status" value="1"/>
</dbReference>
<feature type="region of interest" description="Disordered" evidence="1">
    <location>
        <begin position="1"/>
        <end position="27"/>
    </location>
</feature>
<dbReference type="PANTHER" id="PTHR43081">
    <property type="entry name" value="ADENYLATE CYCLASE, TERMINAL-DIFFERENTIATION SPECIFIC-RELATED"/>
    <property type="match status" value="1"/>
</dbReference>
<dbReference type="GO" id="GO:0006171">
    <property type="term" value="P:cAMP biosynthetic process"/>
    <property type="evidence" value="ECO:0007669"/>
    <property type="project" value="TreeGrafter"/>
</dbReference>
<dbReference type="Pfam" id="PF00211">
    <property type="entry name" value="Guanylate_cyc"/>
    <property type="match status" value="1"/>
</dbReference>
<dbReference type="PROSITE" id="PS50125">
    <property type="entry name" value="GUANYLATE_CYCLASE_2"/>
    <property type="match status" value="1"/>
</dbReference>
<evidence type="ECO:0000259" key="2">
    <source>
        <dbReference type="PROSITE" id="PS50125"/>
    </source>
</evidence>
<evidence type="ECO:0000313" key="3">
    <source>
        <dbReference type="EMBL" id="SVA09823.1"/>
    </source>
</evidence>
<evidence type="ECO:0000256" key="1">
    <source>
        <dbReference type="SAM" id="MobiDB-lite"/>
    </source>
</evidence>
<reference evidence="3" key="1">
    <citation type="submission" date="2018-05" db="EMBL/GenBank/DDBJ databases">
        <authorList>
            <person name="Lanie J.A."/>
            <person name="Ng W.-L."/>
            <person name="Kazmierczak K.M."/>
            <person name="Andrzejewski T.M."/>
            <person name="Davidsen T.M."/>
            <person name="Wayne K.J."/>
            <person name="Tettelin H."/>
            <person name="Glass J.I."/>
            <person name="Rusch D."/>
            <person name="Podicherti R."/>
            <person name="Tsui H.-C.T."/>
            <person name="Winkler M.E."/>
        </authorList>
    </citation>
    <scope>NUCLEOTIDE SEQUENCE</scope>
</reference>
<dbReference type="InterPro" id="IPR050697">
    <property type="entry name" value="Adenylyl/Guanylyl_Cyclase_3/4"/>
</dbReference>
<dbReference type="AlphaFoldDB" id="A0A381T7T2"/>
<dbReference type="InterPro" id="IPR001054">
    <property type="entry name" value="A/G_cyclase"/>
</dbReference>
<feature type="domain" description="Guanylate cyclase" evidence="2">
    <location>
        <begin position="37"/>
        <end position="146"/>
    </location>
</feature>